<dbReference type="InterPro" id="IPR023210">
    <property type="entry name" value="NADP_OxRdtase_dom"/>
</dbReference>
<evidence type="ECO:0000256" key="3">
    <source>
        <dbReference type="ARBA" id="ARBA00023002"/>
    </source>
</evidence>
<evidence type="ECO:0000256" key="2">
    <source>
        <dbReference type="ARBA" id="ARBA00022857"/>
    </source>
</evidence>
<name>A0ABQ7J9A8_9APIC</name>
<keyword evidence="6" id="KW-1185">Reference proteome</keyword>
<dbReference type="PRINTS" id="PR00069">
    <property type="entry name" value="ALDKETRDTASE"/>
</dbReference>
<dbReference type="Pfam" id="PF00248">
    <property type="entry name" value="Aldo_ket_red"/>
    <property type="match status" value="1"/>
</dbReference>
<dbReference type="Gene3D" id="3.20.20.100">
    <property type="entry name" value="NADP-dependent oxidoreductase domain"/>
    <property type="match status" value="1"/>
</dbReference>
<comment type="caution">
    <text evidence="5">The sequence shown here is derived from an EMBL/GenBank/DDBJ whole genome shotgun (WGS) entry which is preliminary data.</text>
</comment>
<organism evidence="5 6">
    <name type="scientific">Cardiosporidium cionae</name>
    <dbReference type="NCBI Taxonomy" id="476202"/>
    <lineage>
        <taxon>Eukaryota</taxon>
        <taxon>Sar</taxon>
        <taxon>Alveolata</taxon>
        <taxon>Apicomplexa</taxon>
        <taxon>Aconoidasida</taxon>
        <taxon>Nephromycida</taxon>
        <taxon>Cardiosporidium</taxon>
    </lineage>
</organism>
<gene>
    <name evidence="5" type="ORF">IE077_003384</name>
</gene>
<dbReference type="PIRSF" id="PIRSF000097">
    <property type="entry name" value="AKR"/>
    <property type="match status" value="1"/>
</dbReference>
<feature type="domain" description="NADP-dependent oxidoreductase" evidence="4">
    <location>
        <begin position="16"/>
        <end position="325"/>
    </location>
</feature>
<dbReference type="InterPro" id="IPR018170">
    <property type="entry name" value="Aldo/ket_reductase_CS"/>
</dbReference>
<evidence type="ECO:0000256" key="1">
    <source>
        <dbReference type="ARBA" id="ARBA00007905"/>
    </source>
</evidence>
<dbReference type="EMBL" id="JADAQX010000439">
    <property type="protein sequence ID" value="KAF8820240.1"/>
    <property type="molecule type" value="Genomic_DNA"/>
</dbReference>
<evidence type="ECO:0000259" key="4">
    <source>
        <dbReference type="Pfam" id="PF00248"/>
    </source>
</evidence>
<dbReference type="SUPFAM" id="SSF51430">
    <property type="entry name" value="NAD(P)-linked oxidoreductase"/>
    <property type="match status" value="1"/>
</dbReference>
<proteinExistence type="inferred from homology"/>
<keyword evidence="3" id="KW-0560">Oxidoreductase</keyword>
<comment type="similarity">
    <text evidence="1">Belongs to the aldo/keto reductase family.</text>
</comment>
<dbReference type="InterPro" id="IPR020471">
    <property type="entry name" value="AKR"/>
</dbReference>
<evidence type="ECO:0000313" key="5">
    <source>
        <dbReference type="EMBL" id="KAF8820240.1"/>
    </source>
</evidence>
<dbReference type="InterPro" id="IPR036812">
    <property type="entry name" value="NAD(P)_OxRdtase_dom_sf"/>
</dbReference>
<sequence>MASHLVTLRNGIQMPRLGFGTWQLRDELCFNSVCSALKQGYQLIDTASSYQNHLFVGKALKEAEYKKPAFLFDTANNNNIFVTTKVSVTEMGYEKAYASVIRSLEQLGMDTIDLVLLHFPGASKDILFGNVISMCFHVVEDIAYDLLHPLISESFNNFLKTMSAGSSGVDASSPQNREIRRESWRALEKLYEEKRVRAIGVSNYQVNHLNHLLEDKAVIVPQVNQVELHPFLQNKELEEWAKAHSMYIQSYSTLGSGNAELLENPTISTIAKEVGYTTAQVILRWALHRNFLIIPRSSNVKRIEENFKCTEFSLSEAQVEKISALESGKRYCWNPTKIA</sequence>
<dbReference type="PROSITE" id="PS00062">
    <property type="entry name" value="ALDOKETO_REDUCTASE_2"/>
    <property type="match status" value="1"/>
</dbReference>
<protein>
    <submittedName>
        <fullName evidence="5">Aldose reductase</fullName>
    </submittedName>
</protein>
<dbReference type="PANTHER" id="PTHR43827">
    <property type="entry name" value="2,5-DIKETO-D-GLUCONIC ACID REDUCTASE"/>
    <property type="match status" value="1"/>
</dbReference>
<keyword evidence="2" id="KW-0521">NADP</keyword>
<accession>A0ABQ7J9A8</accession>
<dbReference type="Proteomes" id="UP000823046">
    <property type="component" value="Unassembled WGS sequence"/>
</dbReference>
<reference evidence="5 6" key="1">
    <citation type="journal article" date="2020" name="bioRxiv">
        <title>Metabolic contributions of an alphaproteobacterial endosymbiont in the apicomplexan Cardiosporidium cionae.</title>
        <authorList>
            <person name="Hunter E.S."/>
            <person name="Paight C.J."/>
            <person name="Lane C.E."/>
        </authorList>
    </citation>
    <scope>NUCLEOTIDE SEQUENCE [LARGE SCALE GENOMIC DNA]</scope>
    <source>
        <strain evidence="5">ESH_2018</strain>
    </source>
</reference>
<dbReference type="PANTHER" id="PTHR43827:SF3">
    <property type="entry name" value="NADP-DEPENDENT OXIDOREDUCTASE DOMAIN-CONTAINING PROTEIN"/>
    <property type="match status" value="1"/>
</dbReference>
<evidence type="ECO:0000313" key="6">
    <source>
        <dbReference type="Proteomes" id="UP000823046"/>
    </source>
</evidence>